<dbReference type="Proteomes" id="UP000243723">
    <property type="component" value="Unassembled WGS sequence"/>
</dbReference>
<keyword evidence="3" id="KW-1185">Reference proteome</keyword>
<accession>A0A2P7Z7L3</accession>
<sequence length="191" mass="19576">MPSSVIANSGGEAKRPSTSARVYLPAQSNPPRDVTTTFTTPASVSTLPADTTDIFAPQPAHNTSSDTPTVARHTSFPAAGQPPAASARAPNSTSLDASPSRKRPLSRSGQDLNIRKSRPAPLSSKSSSAVPTLSTTSVSASPSSPAPRSPAPTTSPRTWLGRSVTATSVATLKSLAPQTAAESLRQTIMFG</sequence>
<name>A0A2P7Z7L3_9PEZI</name>
<feature type="compositionally biased region" description="Low complexity" evidence="1">
    <location>
        <begin position="119"/>
        <end position="143"/>
    </location>
</feature>
<reference evidence="2 3" key="1">
    <citation type="submission" date="2017-05" db="EMBL/GenBank/DDBJ databases">
        <title>Draft genome sequence of Elsinoe australis.</title>
        <authorList>
            <person name="Cheng Q."/>
        </authorList>
    </citation>
    <scope>NUCLEOTIDE SEQUENCE [LARGE SCALE GENOMIC DNA]</scope>
    <source>
        <strain evidence="2 3">NL1</strain>
    </source>
</reference>
<evidence type="ECO:0000313" key="3">
    <source>
        <dbReference type="Proteomes" id="UP000243723"/>
    </source>
</evidence>
<feature type="compositionally biased region" description="Polar residues" evidence="1">
    <location>
        <begin position="16"/>
        <end position="30"/>
    </location>
</feature>
<gene>
    <name evidence="2" type="ORF">B9Z65_180</name>
</gene>
<protein>
    <submittedName>
        <fullName evidence="2">Uncharacterized protein</fullName>
    </submittedName>
</protein>
<evidence type="ECO:0000256" key="1">
    <source>
        <dbReference type="SAM" id="MobiDB-lite"/>
    </source>
</evidence>
<proteinExistence type="predicted"/>
<feature type="region of interest" description="Disordered" evidence="1">
    <location>
        <begin position="1"/>
        <end position="162"/>
    </location>
</feature>
<dbReference type="OrthoDB" id="3939956at2759"/>
<organism evidence="2 3">
    <name type="scientific">Elsinoe australis</name>
    <dbReference type="NCBI Taxonomy" id="40998"/>
    <lineage>
        <taxon>Eukaryota</taxon>
        <taxon>Fungi</taxon>
        <taxon>Dikarya</taxon>
        <taxon>Ascomycota</taxon>
        <taxon>Pezizomycotina</taxon>
        <taxon>Dothideomycetes</taxon>
        <taxon>Dothideomycetidae</taxon>
        <taxon>Myriangiales</taxon>
        <taxon>Elsinoaceae</taxon>
        <taxon>Elsinoe</taxon>
    </lineage>
</organism>
<evidence type="ECO:0000313" key="2">
    <source>
        <dbReference type="EMBL" id="PSK44200.1"/>
    </source>
</evidence>
<comment type="caution">
    <text evidence="2">The sequence shown here is derived from an EMBL/GenBank/DDBJ whole genome shotgun (WGS) entry which is preliminary data.</text>
</comment>
<feature type="compositionally biased region" description="Low complexity" evidence="1">
    <location>
        <begin position="77"/>
        <end position="90"/>
    </location>
</feature>
<dbReference type="AlphaFoldDB" id="A0A2P7Z7L3"/>
<dbReference type="EMBL" id="NHZQ01000289">
    <property type="protein sequence ID" value="PSK44200.1"/>
    <property type="molecule type" value="Genomic_DNA"/>
</dbReference>